<organism evidence="2">
    <name type="scientific">gut metagenome</name>
    <dbReference type="NCBI Taxonomy" id="749906"/>
    <lineage>
        <taxon>unclassified sequences</taxon>
        <taxon>metagenomes</taxon>
        <taxon>organismal metagenomes</taxon>
    </lineage>
</organism>
<dbReference type="AlphaFoldDB" id="J9FV54"/>
<gene>
    <name evidence="2" type="ORF">EVA_18436</name>
</gene>
<evidence type="ECO:0000256" key="1">
    <source>
        <dbReference type="SAM" id="Coils"/>
    </source>
</evidence>
<keyword evidence="1" id="KW-0175">Coiled coil</keyword>
<feature type="coiled-coil region" evidence="1">
    <location>
        <begin position="14"/>
        <end position="101"/>
    </location>
</feature>
<sequence>MIDERAYELLCCQLGLANEEKAGLRKQVNELIARLKALEESNKENSKALVDTINELSVTVENYRKEMELMRKLLEAKDEVNRMLANEISNLRLQLEDSRKHRFGRTFEQRKLLNNRNLDKSALHESE</sequence>
<comment type="caution">
    <text evidence="2">The sequence shown here is derived from an EMBL/GenBank/DDBJ whole genome shotgun (WGS) entry which is preliminary data.</text>
</comment>
<protein>
    <submittedName>
        <fullName evidence="2">Transposase</fullName>
    </submittedName>
</protein>
<feature type="non-terminal residue" evidence="2">
    <location>
        <position position="127"/>
    </location>
</feature>
<name>J9FV54_9ZZZZ</name>
<reference evidence="2" key="1">
    <citation type="journal article" date="2012" name="PLoS ONE">
        <title>Gene sets for utilization of primary and secondary nutrition supplies in the distal gut of endangered iberian lynx.</title>
        <authorList>
            <person name="Alcaide M."/>
            <person name="Messina E."/>
            <person name="Richter M."/>
            <person name="Bargiela R."/>
            <person name="Peplies J."/>
            <person name="Huws S.A."/>
            <person name="Newbold C.J."/>
            <person name="Golyshin P.N."/>
            <person name="Simon M.A."/>
            <person name="Lopez G."/>
            <person name="Yakimov M.M."/>
            <person name="Ferrer M."/>
        </authorList>
    </citation>
    <scope>NUCLEOTIDE SEQUENCE</scope>
</reference>
<proteinExistence type="predicted"/>
<accession>J9FV54</accession>
<evidence type="ECO:0000313" key="2">
    <source>
        <dbReference type="EMBL" id="EJW93457.1"/>
    </source>
</evidence>
<dbReference type="EMBL" id="AMCI01006963">
    <property type="protein sequence ID" value="EJW93457.1"/>
    <property type="molecule type" value="Genomic_DNA"/>
</dbReference>